<dbReference type="InterPro" id="IPR013210">
    <property type="entry name" value="LRR_N_plant-typ"/>
</dbReference>
<dbReference type="Gene3D" id="3.80.10.10">
    <property type="entry name" value="Ribonuclease Inhibitor"/>
    <property type="match status" value="2"/>
</dbReference>
<evidence type="ECO:0000256" key="6">
    <source>
        <dbReference type="ARBA" id="ARBA00022989"/>
    </source>
</evidence>
<dbReference type="OrthoDB" id="676979at2759"/>
<dbReference type="GO" id="GO:0005524">
    <property type="term" value="F:ATP binding"/>
    <property type="evidence" value="ECO:0007669"/>
    <property type="project" value="InterPro"/>
</dbReference>
<dbReference type="SUPFAM" id="SSF56112">
    <property type="entry name" value="Protein kinase-like (PK-like)"/>
    <property type="match status" value="1"/>
</dbReference>
<dbReference type="FunFam" id="3.80.10.10:FF:000562">
    <property type="entry name" value="Protein NSP-INTERACTING KINASE 2"/>
    <property type="match status" value="1"/>
</dbReference>
<dbReference type="PROSITE" id="PS50011">
    <property type="entry name" value="PROTEIN_KINASE_DOM"/>
    <property type="match status" value="1"/>
</dbReference>
<evidence type="ECO:0000256" key="8">
    <source>
        <dbReference type="SAM" id="Phobius"/>
    </source>
</evidence>
<evidence type="ECO:0000256" key="1">
    <source>
        <dbReference type="ARBA" id="ARBA00004479"/>
    </source>
</evidence>
<comment type="caution">
    <text evidence="11">The sequence shown here is derived from an EMBL/GenBank/DDBJ whole genome shotgun (WGS) entry which is preliminary data.</text>
</comment>
<evidence type="ECO:0000256" key="4">
    <source>
        <dbReference type="ARBA" id="ARBA00022729"/>
    </source>
</evidence>
<evidence type="ECO:0000259" key="10">
    <source>
        <dbReference type="PROSITE" id="PS50011"/>
    </source>
</evidence>
<feature type="signal peptide" evidence="9">
    <location>
        <begin position="1"/>
        <end position="23"/>
    </location>
</feature>
<dbReference type="Pfam" id="PF07714">
    <property type="entry name" value="PK_Tyr_Ser-Thr"/>
    <property type="match status" value="1"/>
</dbReference>
<feature type="transmembrane region" description="Helical" evidence="8">
    <location>
        <begin position="313"/>
        <end position="337"/>
    </location>
</feature>
<feature type="chain" id="PRO_5024339861" evidence="9">
    <location>
        <begin position="24"/>
        <end position="683"/>
    </location>
</feature>
<dbReference type="Gene3D" id="1.10.510.10">
    <property type="entry name" value="Transferase(Phosphotransferase) domain 1"/>
    <property type="match status" value="1"/>
</dbReference>
<keyword evidence="2" id="KW-0433">Leucine-rich repeat</keyword>
<keyword evidence="4 9" id="KW-0732">Signal</keyword>
<dbReference type="Pfam" id="PF08263">
    <property type="entry name" value="LRRNT_2"/>
    <property type="match status" value="1"/>
</dbReference>
<dbReference type="PANTHER" id="PTHR48006">
    <property type="entry name" value="LEUCINE-RICH REPEAT-CONTAINING PROTEIN DDB_G0281931-RELATED"/>
    <property type="match status" value="1"/>
</dbReference>
<keyword evidence="7 8" id="KW-0472">Membrane</keyword>
<evidence type="ECO:0000256" key="3">
    <source>
        <dbReference type="ARBA" id="ARBA00022692"/>
    </source>
</evidence>
<dbReference type="Proteomes" id="UP000327157">
    <property type="component" value="Chromosome 7"/>
</dbReference>
<evidence type="ECO:0000313" key="12">
    <source>
        <dbReference type="Proteomes" id="UP000327157"/>
    </source>
</evidence>
<dbReference type="InterPro" id="IPR011009">
    <property type="entry name" value="Kinase-like_dom_sf"/>
</dbReference>
<dbReference type="EMBL" id="SMOL01000781">
    <property type="protein sequence ID" value="KAB2595481.1"/>
    <property type="molecule type" value="Genomic_DNA"/>
</dbReference>
<dbReference type="FunFam" id="1.10.510.10:FF:000513">
    <property type="entry name" value="Protein NSP-INTERACTING KINASE 2"/>
    <property type="match status" value="1"/>
</dbReference>
<keyword evidence="11" id="KW-0418">Kinase</keyword>
<dbReference type="CDD" id="cd12087">
    <property type="entry name" value="TM_EGFR-like"/>
    <property type="match status" value="1"/>
</dbReference>
<comment type="subcellular location">
    <subcellularLocation>
        <location evidence="1">Membrane</location>
        <topology evidence="1">Single-pass type I membrane protein</topology>
    </subcellularLocation>
</comment>
<gene>
    <name evidence="11" type="ORF">D8674_030931</name>
</gene>
<keyword evidence="6 8" id="KW-1133">Transmembrane helix</keyword>
<dbReference type="GO" id="GO:0004674">
    <property type="term" value="F:protein serine/threonine kinase activity"/>
    <property type="evidence" value="ECO:0007669"/>
    <property type="project" value="UniProtKB-EC"/>
</dbReference>
<protein>
    <submittedName>
        <fullName evidence="11">Protein NSP-INTERACTING KINASE 2-like</fullName>
    </submittedName>
</protein>
<feature type="domain" description="Protein kinase" evidence="10">
    <location>
        <begin position="412"/>
        <end position="681"/>
    </location>
</feature>
<dbReference type="InterPro" id="IPR001245">
    <property type="entry name" value="Ser-Thr/Tyr_kinase_cat_dom"/>
</dbReference>
<evidence type="ECO:0000256" key="5">
    <source>
        <dbReference type="ARBA" id="ARBA00022737"/>
    </source>
</evidence>
<reference evidence="11 12" key="1">
    <citation type="submission" date="2019-09" db="EMBL/GenBank/DDBJ databases">
        <authorList>
            <person name="Ou C."/>
        </authorList>
    </citation>
    <scope>NUCLEOTIDE SEQUENCE [LARGE SCALE GENOMIC DNA]</scope>
    <source>
        <strain evidence="11">S2</strain>
        <tissue evidence="11">Leaf</tissue>
    </source>
</reference>
<evidence type="ECO:0000256" key="9">
    <source>
        <dbReference type="SAM" id="SignalP"/>
    </source>
</evidence>
<keyword evidence="3 8" id="KW-0812">Transmembrane</keyword>
<reference evidence="11 12" key="3">
    <citation type="submission" date="2019-11" db="EMBL/GenBank/DDBJ databases">
        <title>A de novo genome assembly of a pear dwarfing rootstock.</title>
        <authorList>
            <person name="Wang F."/>
            <person name="Wang J."/>
            <person name="Li S."/>
            <person name="Zhang Y."/>
            <person name="Fang M."/>
            <person name="Ma L."/>
            <person name="Zhao Y."/>
            <person name="Jiang S."/>
        </authorList>
    </citation>
    <scope>NUCLEOTIDE SEQUENCE [LARGE SCALE GENOMIC DNA]</scope>
    <source>
        <strain evidence="11">S2</strain>
        <tissue evidence="11">Leaf</tissue>
    </source>
</reference>
<dbReference type="GO" id="GO:0016020">
    <property type="term" value="C:membrane"/>
    <property type="evidence" value="ECO:0007669"/>
    <property type="project" value="UniProtKB-SubCell"/>
</dbReference>
<keyword evidence="12" id="KW-1185">Reference proteome</keyword>
<reference evidence="12" key="2">
    <citation type="submission" date="2019-10" db="EMBL/GenBank/DDBJ databases">
        <title>A de novo genome assembly of a pear dwarfing rootstock.</title>
        <authorList>
            <person name="Wang F."/>
            <person name="Wang J."/>
            <person name="Li S."/>
            <person name="Zhang Y."/>
            <person name="Fang M."/>
            <person name="Ma L."/>
            <person name="Zhao Y."/>
            <person name="Jiang S."/>
        </authorList>
    </citation>
    <scope>NUCLEOTIDE SEQUENCE [LARGE SCALE GENOMIC DNA]</scope>
</reference>
<dbReference type="InterPro" id="IPR032675">
    <property type="entry name" value="LRR_dom_sf"/>
</dbReference>
<sequence>MHYFLLSLLLPLLLLLLPLSISSLTELPALMAMKASLDPQNQFLTSWTPHADPCGGAFEGVACNEQGRVTNISLQGKGLCGQIPPAVGGLKNLTGLYLHFNALTGKIPKQIADLNQLADLYLNVNNLSGAIPREIGKMPNLQVLQLCYNKLTGGIPTELGQLKRLSVLAVQSNQLTGAIPASLGELGTLTRLDLSFNSFFGPIPAKLADASMLEVLDVRSNTLSGNIPPALKRLNEGFQYENNPNLCGVGFSGLEPCTATARNPNMPQPFEPSNFSGKGLPDSSTPKEIPETANIHSNCSQTHCSEASNSPEIGLVFGVIGVVVALTVSGLFLFCWYRRQKQKIGSTFDSSDSRLSTDQAKEVHKKSVSPLINLEYSNGWDPLARGSSGYSQEVLESFMINLEEVERATQSFSEVNLLRKGNFSAIYKGILRDGSVVTINCISKTSCKPDEAEFLKGLKILTSLKHENLVRLRGFCCSKGRGEWFLIYDFIPNESLLQYLDIKDGSAEALEWSTRVSIINGIAKGIGYLHGNAGNKPAIVHQTISAEKVLIDSHYNPLLSESGLHKLLADDIVFSMLKASAAMGYLAPEYTTTGRFTSKSDIYAFGMIVFQLLCGKRKITQVTRQGAEAGRFEDFIDANLEGKFSESEASKLGRLALLCTHESPIYRPPIENVVKELSEFNCT</sequence>
<name>A0A5N5EZV9_9ROSA</name>
<evidence type="ECO:0000256" key="2">
    <source>
        <dbReference type="ARBA" id="ARBA00022614"/>
    </source>
</evidence>
<accession>A0A5N5EZV9</accession>
<keyword evidence="11" id="KW-0808">Transferase</keyword>
<proteinExistence type="predicted"/>
<dbReference type="Pfam" id="PF00560">
    <property type="entry name" value="LRR_1"/>
    <property type="match status" value="2"/>
</dbReference>
<evidence type="ECO:0000313" key="11">
    <source>
        <dbReference type="EMBL" id="KAB2595481.1"/>
    </source>
</evidence>
<organism evidence="11 12">
    <name type="scientific">Pyrus ussuriensis x Pyrus communis</name>
    <dbReference type="NCBI Taxonomy" id="2448454"/>
    <lineage>
        <taxon>Eukaryota</taxon>
        <taxon>Viridiplantae</taxon>
        <taxon>Streptophyta</taxon>
        <taxon>Embryophyta</taxon>
        <taxon>Tracheophyta</taxon>
        <taxon>Spermatophyta</taxon>
        <taxon>Magnoliopsida</taxon>
        <taxon>eudicotyledons</taxon>
        <taxon>Gunneridae</taxon>
        <taxon>Pentapetalae</taxon>
        <taxon>rosids</taxon>
        <taxon>fabids</taxon>
        <taxon>Rosales</taxon>
        <taxon>Rosaceae</taxon>
        <taxon>Amygdaloideae</taxon>
        <taxon>Maleae</taxon>
        <taxon>Pyrus</taxon>
    </lineage>
</organism>
<dbReference type="FunFam" id="3.30.200.20:FF:000371">
    <property type="entry name" value="Protein NSP-INTERACTING KINASE 2"/>
    <property type="match status" value="1"/>
</dbReference>
<dbReference type="SUPFAM" id="SSF52058">
    <property type="entry name" value="L domain-like"/>
    <property type="match status" value="1"/>
</dbReference>
<dbReference type="AlphaFoldDB" id="A0A5N5EZV9"/>
<dbReference type="Gene3D" id="3.30.200.20">
    <property type="entry name" value="Phosphorylase Kinase, domain 1"/>
    <property type="match status" value="1"/>
</dbReference>
<dbReference type="InterPro" id="IPR000719">
    <property type="entry name" value="Prot_kinase_dom"/>
</dbReference>
<dbReference type="PANTHER" id="PTHR48006:SF28">
    <property type="entry name" value="LEUCINE-RICH REPEAT PROTEIN KINASE FAMILY PROTEIN"/>
    <property type="match status" value="1"/>
</dbReference>
<dbReference type="FunFam" id="3.80.10.10:FF:000129">
    <property type="entry name" value="Leucine-rich repeat receptor-like kinase"/>
    <property type="match status" value="1"/>
</dbReference>
<keyword evidence="5" id="KW-0677">Repeat</keyword>
<dbReference type="InterPro" id="IPR001611">
    <property type="entry name" value="Leu-rich_rpt"/>
</dbReference>
<dbReference type="InterPro" id="IPR051824">
    <property type="entry name" value="LRR_Rcpt-Like_S/T_Kinase"/>
</dbReference>
<evidence type="ECO:0000256" key="7">
    <source>
        <dbReference type="ARBA" id="ARBA00023136"/>
    </source>
</evidence>